<dbReference type="AlphaFoldDB" id="A0AAN9K685"/>
<dbReference type="PANTHER" id="PTHR31132">
    <property type="entry name" value="N-LYSINE METHYLTRANSFERASE"/>
    <property type="match status" value="1"/>
</dbReference>
<feature type="region of interest" description="Disordered" evidence="1">
    <location>
        <begin position="101"/>
        <end position="130"/>
    </location>
</feature>
<dbReference type="EMBL" id="JAYKXN010000002">
    <property type="protein sequence ID" value="KAK7311622.1"/>
    <property type="molecule type" value="Genomic_DNA"/>
</dbReference>
<feature type="domain" description="DUF4057" evidence="2">
    <location>
        <begin position="86"/>
        <end position="371"/>
    </location>
</feature>
<name>A0AAN9K685_CLITE</name>
<reference evidence="3 4" key="1">
    <citation type="submission" date="2024-01" db="EMBL/GenBank/DDBJ databases">
        <title>The genomes of 5 underutilized Papilionoideae crops provide insights into root nodulation and disease resistance.</title>
        <authorList>
            <person name="Yuan L."/>
        </authorList>
    </citation>
    <scope>NUCLEOTIDE SEQUENCE [LARGE SCALE GENOMIC DNA]</scope>
    <source>
        <strain evidence="3">LY-2023</strain>
        <tissue evidence="3">Leaf</tissue>
    </source>
</reference>
<sequence length="373" mass="40854">MWRYMRRTCLPSKIPKKKKQCFTHSLSFFRCPYIYRHINQVSPLFTLALSKQKESWEIREVIVVICVLKVNLTTSETGTGHSKMERSTPVRKPYTSTADLLTWSETPPSDSPAPPSSAHRSHQPSDGISKVVFGGQVTDEEVESLNKRKPCSEYKMKEITGSGIFVSNGEDDTSEAGSANPPPNKTGVRMYQQAIAGISHISFSEEESISPKKPTSLPEVAKQRELSGTLESEDSKLNKQLSDAKCKELSGHDIFAPPPEIKPRPITPRILELKGSIDIGERNADGDQGDTNASGEPITKTAKKIYDKKFAELSGNDIFKGDVPPSSAEKSLSGAKLREMSGSNIFADGKVEARDYLGGVRKPPGGESSIALV</sequence>
<dbReference type="Pfam" id="PF13266">
    <property type="entry name" value="DUF4057"/>
    <property type="match status" value="1"/>
</dbReference>
<feature type="region of interest" description="Disordered" evidence="1">
    <location>
        <begin position="280"/>
        <end position="299"/>
    </location>
</feature>
<dbReference type="Proteomes" id="UP001359559">
    <property type="component" value="Unassembled WGS sequence"/>
</dbReference>
<evidence type="ECO:0000259" key="2">
    <source>
        <dbReference type="Pfam" id="PF13266"/>
    </source>
</evidence>
<evidence type="ECO:0000313" key="4">
    <source>
        <dbReference type="Proteomes" id="UP001359559"/>
    </source>
</evidence>
<dbReference type="PANTHER" id="PTHR31132:SF13">
    <property type="entry name" value="N-LYSINE METHYLTRANSFERASE"/>
    <property type="match status" value="1"/>
</dbReference>
<gene>
    <name evidence="3" type="ORF">RJT34_09879</name>
</gene>
<proteinExistence type="predicted"/>
<evidence type="ECO:0000313" key="3">
    <source>
        <dbReference type="EMBL" id="KAK7311622.1"/>
    </source>
</evidence>
<evidence type="ECO:0000256" key="1">
    <source>
        <dbReference type="SAM" id="MobiDB-lite"/>
    </source>
</evidence>
<comment type="caution">
    <text evidence="3">The sequence shown here is derived from an EMBL/GenBank/DDBJ whole genome shotgun (WGS) entry which is preliminary data.</text>
</comment>
<accession>A0AAN9K685</accession>
<dbReference type="InterPro" id="IPR025131">
    <property type="entry name" value="DUF4057"/>
</dbReference>
<protein>
    <recommendedName>
        <fullName evidence="2">DUF4057 domain-containing protein</fullName>
    </recommendedName>
</protein>
<feature type="region of interest" description="Disordered" evidence="1">
    <location>
        <begin position="165"/>
        <end position="187"/>
    </location>
</feature>
<keyword evidence="4" id="KW-1185">Reference proteome</keyword>
<feature type="region of interest" description="Disordered" evidence="1">
    <location>
        <begin position="204"/>
        <end position="234"/>
    </location>
</feature>
<organism evidence="3 4">
    <name type="scientific">Clitoria ternatea</name>
    <name type="common">Butterfly pea</name>
    <dbReference type="NCBI Taxonomy" id="43366"/>
    <lineage>
        <taxon>Eukaryota</taxon>
        <taxon>Viridiplantae</taxon>
        <taxon>Streptophyta</taxon>
        <taxon>Embryophyta</taxon>
        <taxon>Tracheophyta</taxon>
        <taxon>Spermatophyta</taxon>
        <taxon>Magnoliopsida</taxon>
        <taxon>eudicotyledons</taxon>
        <taxon>Gunneridae</taxon>
        <taxon>Pentapetalae</taxon>
        <taxon>rosids</taxon>
        <taxon>fabids</taxon>
        <taxon>Fabales</taxon>
        <taxon>Fabaceae</taxon>
        <taxon>Papilionoideae</taxon>
        <taxon>50 kb inversion clade</taxon>
        <taxon>NPAAA clade</taxon>
        <taxon>indigoferoid/millettioid clade</taxon>
        <taxon>Phaseoleae</taxon>
        <taxon>Clitoria</taxon>
    </lineage>
</organism>